<dbReference type="RefSeq" id="WP_065913617.1">
    <property type="nucleotide sequence ID" value="NZ_CP016793.1"/>
</dbReference>
<dbReference type="Proteomes" id="UP000093053">
    <property type="component" value="Chromosome"/>
</dbReference>
<organism evidence="1 2">
    <name type="scientific">Lentzea guizhouensis</name>
    <dbReference type="NCBI Taxonomy" id="1586287"/>
    <lineage>
        <taxon>Bacteria</taxon>
        <taxon>Bacillati</taxon>
        <taxon>Actinomycetota</taxon>
        <taxon>Actinomycetes</taxon>
        <taxon>Pseudonocardiales</taxon>
        <taxon>Pseudonocardiaceae</taxon>
        <taxon>Lentzea</taxon>
    </lineage>
</organism>
<protein>
    <submittedName>
        <fullName evidence="1">Uncharacterized protein</fullName>
    </submittedName>
</protein>
<proteinExistence type="predicted"/>
<evidence type="ECO:0000313" key="1">
    <source>
        <dbReference type="EMBL" id="ANZ35201.1"/>
    </source>
</evidence>
<reference evidence="1 2" key="1">
    <citation type="submission" date="2016-07" db="EMBL/GenBank/DDBJ databases">
        <title>Complete genome sequence of the Lentzea guizhouensis DHS C013.</title>
        <authorList>
            <person name="Cao C."/>
        </authorList>
    </citation>
    <scope>NUCLEOTIDE SEQUENCE [LARGE SCALE GENOMIC DNA]</scope>
    <source>
        <strain evidence="1 2">DHS C013</strain>
    </source>
</reference>
<dbReference type="KEGG" id="led:BBK82_03075"/>
<accession>A0A1B2HBU7</accession>
<dbReference type="EMBL" id="CP016793">
    <property type="protein sequence ID" value="ANZ35201.1"/>
    <property type="molecule type" value="Genomic_DNA"/>
</dbReference>
<gene>
    <name evidence="1" type="ORF">BBK82_03075</name>
</gene>
<sequence length="91" mass="10333">MTEWQLRLSAYDRQVHAFDSGQREDFWEALCSHTVPANFMAECPEKQPSCLPCLIKIGELVATRQEGRRAEIAADVREQLSAFDGDKTFGQ</sequence>
<name>A0A1B2HBU7_9PSEU</name>
<dbReference type="OrthoDB" id="3629012at2"/>
<keyword evidence="2" id="KW-1185">Reference proteome</keyword>
<evidence type="ECO:0000313" key="2">
    <source>
        <dbReference type="Proteomes" id="UP000093053"/>
    </source>
</evidence>
<dbReference type="AlphaFoldDB" id="A0A1B2HBU7"/>
<dbReference type="STRING" id="1586287.BBK82_03075"/>